<dbReference type="Proteomes" id="UP000027778">
    <property type="component" value="Unassembled WGS sequence"/>
</dbReference>
<sequence length="376" mass="44241">MKGSVLKDKQRGHWYFSFDLGKDPFTGKRRQIKRRGFKTEKEAEEALIKLQAEMLNDEFLDLSQMTYSKYLDEWFEERRIYLQKSTYEIHSIYCANVIKPRLGHFKLQKIEPIHIQKFVNNLANETAYSSHTIHLVFRIVSASLKKAKTMKLIKDNPATGTTLPRRQRKEMNVWTLEQVNYFIRESKHVNRLTRCYTACVMALLTGMRQGEIMGLRWKDIDFEKNVIYIRQTLTQSAEIKSGAKNSSSVRSIHIPDKLVSELKTHRKMILEERLYHGRDYEDNDLVICTRMGKPMIPRNLRKEFYNLTEKLGLPKIRFHDLRHTHATLLIQQNVNVKLIADRLGHSDIETTLNTYSHVLPDMQKSVSEQLDKITNI</sequence>
<dbReference type="Pfam" id="PF14659">
    <property type="entry name" value="Phage_int_SAM_3"/>
    <property type="match status" value="1"/>
</dbReference>
<proteinExistence type="inferred from homology"/>
<dbReference type="InterPro" id="IPR050090">
    <property type="entry name" value="Tyrosine_recombinase_XerCD"/>
</dbReference>
<dbReference type="InterPro" id="IPR010998">
    <property type="entry name" value="Integrase_recombinase_N"/>
</dbReference>
<reference evidence="8 9" key="1">
    <citation type="submission" date="2014-06" db="EMBL/GenBank/DDBJ databases">
        <title>Draft genome sequence of Bacillus gaemokensis JCM 15801 (MCCC 1A00707).</title>
        <authorList>
            <person name="Lai Q."/>
            <person name="Liu Y."/>
            <person name="Shao Z."/>
        </authorList>
    </citation>
    <scope>NUCLEOTIDE SEQUENCE [LARGE SCALE GENOMIC DNA]</scope>
    <source>
        <strain evidence="8 9">JCM 15801</strain>
    </source>
</reference>
<evidence type="ECO:0000256" key="2">
    <source>
        <dbReference type="ARBA" id="ARBA00022908"/>
    </source>
</evidence>
<evidence type="ECO:0000259" key="7">
    <source>
        <dbReference type="PROSITE" id="PS51900"/>
    </source>
</evidence>
<feature type="domain" description="Core-binding (CB)" evidence="7">
    <location>
        <begin position="65"/>
        <end position="148"/>
    </location>
</feature>
<feature type="domain" description="Tyr recombinase" evidence="6">
    <location>
        <begin position="169"/>
        <end position="368"/>
    </location>
</feature>
<gene>
    <name evidence="8" type="ORF">BAGA_19170</name>
</gene>
<dbReference type="PANTHER" id="PTHR30349">
    <property type="entry name" value="PHAGE INTEGRASE-RELATED"/>
    <property type="match status" value="1"/>
</dbReference>
<dbReference type="EMBL" id="JOTM01000030">
    <property type="protein sequence ID" value="KEK22518.1"/>
    <property type="molecule type" value="Genomic_DNA"/>
</dbReference>
<evidence type="ECO:0000313" key="8">
    <source>
        <dbReference type="EMBL" id="KEK22518.1"/>
    </source>
</evidence>
<dbReference type="Pfam" id="PF14657">
    <property type="entry name" value="Arm-DNA-bind_4"/>
    <property type="match status" value="1"/>
</dbReference>
<dbReference type="Gene3D" id="1.10.443.10">
    <property type="entry name" value="Intergrase catalytic core"/>
    <property type="match status" value="1"/>
</dbReference>
<dbReference type="InterPro" id="IPR011010">
    <property type="entry name" value="DNA_brk_join_enz"/>
</dbReference>
<dbReference type="GO" id="GO:0006310">
    <property type="term" value="P:DNA recombination"/>
    <property type="evidence" value="ECO:0007669"/>
    <property type="project" value="UniProtKB-KW"/>
</dbReference>
<keyword evidence="3 5" id="KW-0238">DNA-binding</keyword>
<dbReference type="OrthoDB" id="9803188at2"/>
<comment type="similarity">
    <text evidence="1">Belongs to the 'phage' integrase family.</text>
</comment>
<dbReference type="SUPFAM" id="SSF56349">
    <property type="entry name" value="DNA breaking-rejoining enzymes"/>
    <property type="match status" value="1"/>
</dbReference>
<evidence type="ECO:0000256" key="4">
    <source>
        <dbReference type="ARBA" id="ARBA00023172"/>
    </source>
</evidence>
<protein>
    <submittedName>
        <fullName evidence="8">Integrase</fullName>
    </submittedName>
</protein>
<dbReference type="RefSeq" id="WP_033677405.1">
    <property type="nucleotide sequence ID" value="NZ_JOTM01000030.1"/>
</dbReference>
<dbReference type="InterPro" id="IPR004107">
    <property type="entry name" value="Integrase_SAM-like_N"/>
</dbReference>
<dbReference type="Pfam" id="PF00589">
    <property type="entry name" value="Phage_integrase"/>
    <property type="match status" value="1"/>
</dbReference>
<dbReference type="InterPro" id="IPR028259">
    <property type="entry name" value="AP2-like_int_N"/>
</dbReference>
<evidence type="ECO:0000256" key="3">
    <source>
        <dbReference type="ARBA" id="ARBA00023125"/>
    </source>
</evidence>
<comment type="caution">
    <text evidence="8">The sequence shown here is derived from an EMBL/GenBank/DDBJ whole genome shotgun (WGS) entry which is preliminary data.</text>
</comment>
<keyword evidence="4" id="KW-0233">DNA recombination</keyword>
<name>A0A073KJM0_9BACI</name>
<dbReference type="InterPro" id="IPR013762">
    <property type="entry name" value="Integrase-like_cat_sf"/>
</dbReference>
<dbReference type="PROSITE" id="PS51900">
    <property type="entry name" value="CB"/>
    <property type="match status" value="1"/>
</dbReference>
<evidence type="ECO:0000313" key="9">
    <source>
        <dbReference type="Proteomes" id="UP000027778"/>
    </source>
</evidence>
<dbReference type="GO" id="GO:0003677">
    <property type="term" value="F:DNA binding"/>
    <property type="evidence" value="ECO:0007669"/>
    <property type="project" value="UniProtKB-UniRule"/>
</dbReference>
<keyword evidence="9" id="KW-1185">Reference proteome</keyword>
<dbReference type="PROSITE" id="PS51898">
    <property type="entry name" value="TYR_RECOMBINASE"/>
    <property type="match status" value="1"/>
</dbReference>
<dbReference type="eggNOG" id="COG0582">
    <property type="taxonomic scope" value="Bacteria"/>
</dbReference>
<dbReference type="PANTHER" id="PTHR30349:SF64">
    <property type="entry name" value="PROPHAGE INTEGRASE INTD-RELATED"/>
    <property type="match status" value="1"/>
</dbReference>
<dbReference type="AlphaFoldDB" id="A0A073KJM0"/>
<dbReference type="InterPro" id="IPR044068">
    <property type="entry name" value="CB"/>
</dbReference>
<dbReference type="InterPro" id="IPR002104">
    <property type="entry name" value="Integrase_catalytic"/>
</dbReference>
<evidence type="ECO:0000259" key="6">
    <source>
        <dbReference type="PROSITE" id="PS51898"/>
    </source>
</evidence>
<keyword evidence="2" id="KW-0229">DNA integration</keyword>
<dbReference type="GO" id="GO:0015074">
    <property type="term" value="P:DNA integration"/>
    <property type="evidence" value="ECO:0007669"/>
    <property type="project" value="UniProtKB-KW"/>
</dbReference>
<evidence type="ECO:0000256" key="5">
    <source>
        <dbReference type="PROSITE-ProRule" id="PRU01248"/>
    </source>
</evidence>
<evidence type="ECO:0000256" key="1">
    <source>
        <dbReference type="ARBA" id="ARBA00008857"/>
    </source>
</evidence>
<dbReference type="CDD" id="cd01189">
    <property type="entry name" value="INT_ICEBs1_C_like"/>
    <property type="match status" value="1"/>
</dbReference>
<dbReference type="Gene3D" id="1.10.150.130">
    <property type="match status" value="1"/>
</dbReference>
<organism evidence="8 9">
    <name type="scientific">Bacillus gaemokensis</name>
    <dbReference type="NCBI Taxonomy" id="574375"/>
    <lineage>
        <taxon>Bacteria</taxon>
        <taxon>Bacillati</taxon>
        <taxon>Bacillota</taxon>
        <taxon>Bacilli</taxon>
        <taxon>Bacillales</taxon>
        <taxon>Bacillaceae</taxon>
        <taxon>Bacillus</taxon>
        <taxon>Bacillus cereus group</taxon>
    </lineage>
</organism>
<accession>A0A073KJM0</accession>